<dbReference type="GeneID" id="54460014"/>
<organism evidence="1">
    <name type="scientific">Mytilinidion resinicola</name>
    <dbReference type="NCBI Taxonomy" id="574789"/>
    <lineage>
        <taxon>Eukaryota</taxon>
        <taxon>Fungi</taxon>
        <taxon>Dikarya</taxon>
        <taxon>Ascomycota</taxon>
        <taxon>Pezizomycotina</taxon>
        <taxon>Dothideomycetes</taxon>
        <taxon>Pleosporomycetidae</taxon>
        <taxon>Mytilinidiales</taxon>
        <taxon>Mytilinidiaceae</taxon>
        <taxon>Mytilinidion</taxon>
    </lineage>
</organism>
<reference evidence="3" key="3">
    <citation type="submission" date="2025-04" db="UniProtKB">
        <authorList>
            <consortium name="RefSeq"/>
        </authorList>
    </citation>
    <scope>IDENTIFICATION</scope>
    <source>
        <strain evidence="3">CBS 304.34</strain>
    </source>
</reference>
<gene>
    <name evidence="1 3" type="ORF">BDZ99DRAFT_459258</name>
</gene>
<reference evidence="3" key="2">
    <citation type="submission" date="2020-04" db="EMBL/GenBank/DDBJ databases">
        <authorList>
            <consortium name="NCBI Genome Project"/>
        </authorList>
    </citation>
    <scope>NUCLEOTIDE SEQUENCE</scope>
    <source>
        <strain evidence="3">CBS 304.34</strain>
    </source>
</reference>
<name>A0A6A6Z3P6_9PEZI</name>
<dbReference type="EMBL" id="MU003694">
    <property type="protein sequence ID" value="KAF2815369.1"/>
    <property type="molecule type" value="Genomic_DNA"/>
</dbReference>
<protein>
    <submittedName>
        <fullName evidence="1 3">Uncharacterized protein</fullName>
    </submittedName>
</protein>
<evidence type="ECO:0000313" key="3">
    <source>
        <dbReference type="RefSeq" id="XP_033582333.1"/>
    </source>
</evidence>
<proteinExistence type="predicted"/>
<accession>A0A6A6Z3P6</accession>
<sequence length="85" mass="9548">MQRQFSAEVKEYIKAHLTDTPSPTNRAYMQDILEKGSYWRGGARGLSKKAIISTVSKVLPNFASTSRYNKLIAKLTARETRAGEI</sequence>
<keyword evidence="2" id="KW-1185">Reference proteome</keyword>
<reference evidence="1 3" key="1">
    <citation type="journal article" date="2020" name="Stud. Mycol.">
        <title>101 Dothideomycetes genomes: a test case for predicting lifestyles and emergence of pathogens.</title>
        <authorList>
            <person name="Haridas S."/>
            <person name="Albert R."/>
            <person name="Binder M."/>
            <person name="Bloem J."/>
            <person name="Labutti K."/>
            <person name="Salamov A."/>
            <person name="Andreopoulos B."/>
            <person name="Baker S."/>
            <person name="Barry K."/>
            <person name="Bills G."/>
            <person name="Bluhm B."/>
            <person name="Cannon C."/>
            <person name="Castanera R."/>
            <person name="Culley D."/>
            <person name="Daum C."/>
            <person name="Ezra D."/>
            <person name="Gonzalez J."/>
            <person name="Henrissat B."/>
            <person name="Kuo A."/>
            <person name="Liang C."/>
            <person name="Lipzen A."/>
            <person name="Lutzoni F."/>
            <person name="Magnuson J."/>
            <person name="Mondo S."/>
            <person name="Nolan M."/>
            <person name="Ohm R."/>
            <person name="Pangilinan J."/>
            <person name="Park H.-J."/>
            <person name="Ramirez L."/>
            <person name="Alfaro M."/>
            <person name="Sun H."/>
            <person name="Tritt A."/>
            <person name="Yoshinaga Y."/>
            <person name="Zwiers L.-H."/>
            <person name="Turgeon B."/>
            <person name="Goodwin S."/>
            <person name="Spatafora J."/>
            <person name="Crous P."/>
            <person name="Grigoriev I."/>
        </authorList>
    </citation>
    <scope>NUCLEOTIDE SEQUENCE</scope>
    <source>
        <strain evidence="1 3">CBS 304.34</strain>
    </source>
</reference>
<dbReference type="AlphaFoldDB" id="A0A6A6Z3P6"/>
<evidence type="ECO:0000313" key="1">
    <source>
        <dbReference type="EMBL" id="KAF2815369.1"/>
    </source>
</evidence>
<evidence type="ECO:0000313" key="2">
    <source>
        <dbReference type="Proteomes" id="UP000504636"/>
    </source>
</evidence>
<dbReference type="RefSeq" id="XP_033582333.1">
    <property type="nucleotide sequence ID" value="XM_033719121.1"/>
</dbReference>
<dbReference type="Proteomes" id="UP000504636">
    <property type="component" value="Unplaced"/>
</dbReference>